<dbReference type="AlphaFoldDB" id="A0A9D9I469"/>
<accession>A0A9D9I469</accession>
<dbReference type="Proteomes" id="UP000823597">
    <property type="component" value="Unassembled WGS sequence"/>
</dbReference>
<reference evidence="1" key="2">
    <citation type="journal article" date="2021" name="PeerJ">
        <title>Extensive microbial diversity within the chicken gut microbiome revealed by metagenomics and culture.</title>
        <authorList>
            <person name="Gilroy R."/>
            <person name="Ravi A."/>
            <person name="Getino M."/>
            <person name="Pursley I."/>
            <person name="Horton D.L."/>
            <person name="Alikhan N.F."/>
            <person name="Baker D."/>
            <person name="Gharbi K."/>
            <person name="Hall N."/>
            <person name="Watson M."/>
            <person name="Adriaenssens E.M."/>
            <person name="Foster-Nyarko E."/>
            <person name="Jarju S."/>
            <person name="Secka A."/>
            <person name="Antonio M."/>
            <person name="Oren A."/>
            <person name="Chaudhuri R.R."/>
            <person name="La Ragione R."/>
            <person name="Hildebrand F."/>
            <person name="Pallen M.J."/>
        </authorList>
    </citation>
    <scope>NUCLEOTIDE SEQUENCE</scope>
    <source>
        <strain evidence="1">10037</strain>
    </source>
</reference>
<evidence type="ECO:0000313" key="1">
    <source>
        <dbReference type="EMBL" id="MBO8465563.1"/>
    </source>
</evidence>
<reference evidence="1" key="1">
    <citation type="submission" date="2020-10" db="EMBL/GenBank/DDBJ databases">
        <authorList>
            <person name="Gilroy R."/>
        </authorList>
    </citation>
    <scope>NUCLEOTIDE SEQUENCE</scope>
    <source>
        <strain evidence="1">10037</strain>
    </source>
</reference>
<comment type="caution">
    <text evidence="1">The sequence shown here is derived from an EMBL/GenBank/DDBJ whole genome shotgun (WGS) entry which is preliminary data.</text>
</comment>
<protein>
    <submittedName>
        <fullName evidence="1">Uncharacterized protein</fullName>
    </submittedName>
</protein>
<sequence length="125" mass="14296">MWIIGMDGGNFANNFGTYGLTDGTTATILTCNGPKENASFDQLFAAAMYEPIWVEIYLYDEARTTIRLRSDSDDEFSRLFFDERNWVRHEYEKGFFASTRWVFTILPEHLSLPGVIGDDIESSSN</sequence>
<dbReference type="EMBL" id="JADIME010000065">
    <property type="protein sequence ID" value="MBO8465563.1"/>
    <property type="molecule type" value="Genomic_DNA"/>
</dbReference>
<proteinExistence type="predicted"/>
<evidence type="ECO:0000313" key="2">
    <source>
        <dbReference type="Proteomes" id="UP000823597"/>
    </source>
</evidence>
<organism evidence="1 2">
    <name type="scientific">Candidatus Merdivivens pullistercoris</name>
    <dbReference type="NCBI Taxonomy" id="2840873"/>
    <lineage>
        <taxon>Bacteria</taxon>
        <taxon>Pseudomonadati</taxon>
        <taxon>Bacteroidota</taxon>
        <taxon>Bacteroidia</taxon>
        <taxon>Bacteroidales</taxon>
        <taxon>Muribaculaceae</taxon>
        <taxon>Muribaculaceae incertae sedis</taxon>
        <taxon>Candidatus Merdivivens</taxon>
    </lineage>
</organism>
<name>A0A9D9I469_9BACT</name>
<gene>
    <name evidence="1" type="ORF">IAB93_06170</name>
</gene>